<dbReference type="InterPro" id="IPR039914">
    <property type="entry name" value="SRP9-like"/>
</dbReference>
<organism evidence="3 4">
    <name type="scientific">Pneumocystis carinii (strain B80)</name>
    <name type="common">Rat pneumocystis pneumonia agent</name>
    <name type="synonym">Pneumocystis carinii f. sp. carinii</name>
    <dbReference type="NCBI Taxonomy" id="1408658"/>
    <lineage>
        <taxon>Eukaryota</taxon>
        <taxon>Fungi</taxon>
        <taxon>Dikarya</taxon>
        <taxon>Ascomycota</taxon>
        <taxon>Taphrinomycotina</taxon>
        <taxon>Pneumocystomycetes</taxon>
        <taxon>Pneumocystaceae</taxon>
        <taxon>Pneumocystis</taxon>
    </lineage>
</organism>
<evidence type="ECO:0000256" key="1">
    <source>
        <dbReference type="SAM" id="MobiDB-lite"/>
    </source>
</evidence>
<evidence type="ECO:0000259" key="2">
    <source>
        <dbReference type="Pfam" id="PF05486"/>
    </source>
</evidence>
<dbReference type="Proteomes" id="UP000054454">
    <property type="component" value="Unassembled WGS sequence"/>
</dbReference>
<accession>A0A0W4ZMS4</accession>
<dbReference type="AlphaFoldDB" id="A0A0W4ZMS4"/>
<dbReference type="Pfam" id="PF05486">
    <property type="entry name" value="SRP9-21"/>
    <property type="match status" value="1"/>
</dbReference>
<dbReference type="EMBL" id="LFVZ01000004">
    <property type="protein sequence ID" value="KTW29671.1"/>
    <property type="molecule type" value="Genomic_DNA"/>
</dbReference>
<feature type="region of interest" description="Disordered" evidence="1">
    <location>
        <begin position="99"/>
        <end position="118"/>
    </location>
</feature>
<dbReference type="GO" id="GO:0006614">
    <property type="term" value="P:SRP-dependent cotranslational protein targeting to membrane"/>
    <property type="evidence" value="ECO:0007669"/>
    <property type="project" value="InterPro"/>
</dbReference>
<dbReference type="RefSeq" id="XP_018226658.1">
    <property type="nucleotide sequence ID" value="XM_018369476.1"/>
</dbReference>
<dbReference type="PANTHER" id="PTHR12834:SF12">
    <property type="entry name" value="SIGNAL RECOGNITION PARTICLE 9 KDA PROTEIN"/>
    <property type="match status" value="1"/>
</dbReference>
<dbReference type="InterPro" id="IPR009018">
    <property type="entry name" value="Signal_recog_particle_SRP9/14"/>
</dbReference>
<dbReference type="Gene3D" id="3.30.720.10">
    <property type="entry name" value="Signal recognition particle alu RNA binding heterodimer, srp9/1"/>
    <property type="match status" value="1"/>
</dbReference>
<sequence length="118" mass="13510">MPLVKTIDTFLNLSYSLLQASPVTTRISTKYHVDQESRGFLTVKTYDPVSGICIRFRTNQAVDVSRLFLGKSRLGHVMANINVSLEQILEQMANLTEQKAIEPGKKHKKKSKRQRYEK</sequence>
<name>A0A0W4ZMS4_PNEC8</name>
<reference evidence="4" key="1">
    <citation type="journal article" date="2016" name="Nat. Commun.">
        <title>Genome analysis of three Pneumocystis species reveals adaptation mechanisms to life exclusively in mammalian hosts.</title>
        <authorList>
            <person name="Ma L."/>
            <person name="Chen Z."/>
            <person name="Huang D.W."/>
            <person name="Kutty G."/>
            <person name="Ishihara M."/>
            <person name="Wang H."/>
            <person name="Abouelleil A."/>
            <person name="Bishop L."/>
            <person name="Davey E."/>
            <person name="Deng R."/>
            <person name="Deng X."/>
            <person name="Fan L."/>
            <person name="Fantoni G."/>
            <person name="Fitzgerald M."/>
            <person name="Gogineni E."/>
            <person name="Goldberg J.M."/>
            <person name="Handley G."/>
            <person name="Hu X."/>
            <person name="Huber C."/>
            <person name="Jiao X."/>
            <person name="Jones K."/>
            <person name="Levin J.Z."/>
            <person name="Liu Y."/>
            <person name="Macdonald P."/>
            <person name="Melnikov A."/>
            <person name="Raley C."/>
            <person name="Sassi M."/>
            <person name="Sherman B.T."/>
            <person name="Song X."/>
            <person name="Sykes S."/>
            <person name="Tran B."/>
            <person name="Walsh L."/>
            <person name="Xia Y."/>
            <person name="Yang J."/>
            <person name="Young S."/>
            <person name="Zeng Q."/>
            <person name="Zheng X."/>
            <person name="Stephens R."/>
            <person name="Nusbaum C."/>
            <person name="Birren B.W."/>
            <person name="Azadi P."/>
            <person name="Lempicki R.A."/>
            <person name="Cuomo C.A."/>
            <person name="Kovacs J.A."/>
        </authorList>
    </citation>
    <scope>NUCLEOTIDE SEQUENCE [LARGE SCALE GENOMIC DNA]</scope>
    <source>
        <strain evidence="4">B80</strain>
    </source>
</reference>
<dbReference type="VEuPathDB" id="FungiDB:T552_00880"/>
<proteinExistence type="predicted"/>
<evidence type="ECO:0000313" key="4">
    <source>
        <dbReference type="Proteomes" id="UP000054454"/>
    </source>
</evidence>
<feature type="domain" description="SRP9" evidence="2">
    <location>
        <begin position="4"/>
        <end position="78"/>
    </location>
</feature>
<evidence type="ECO:0000313" key="3">
    <source>
        <dbReference type="EMBL" id="KTW29671.1"/>
    </source>
</evidence>
<comment type="caution">
    <text evidence="3">The sequence shown here is derived from an EMBL/GenBank/DDBJ whole genome shotgun (WGS) entry which is preliminary data.</text>
</comment>
<keyword evidence="4" id="KW-1185">Reference proteome</keyword>
<dbReference type="PANTHER" id="PTHR12834">
    <property type="entry name" value="SIGNAL RECOGNITION PARTICLE 9 KDA PROTEIN"/>
    <property type="match status" value="1"/>
</dbReference>
<dbReference type="GO" id="GO:0008312">
    <property type="term" value="F:7S RNA binding"/>
    <property type="evidence" value="ECO:0007669"/>
    <property type="project" value="InterPro"/>
</dbReference>
<dbReference type="GO" id="GO:0005786">
    <property type="term" value="C:signal recognition particle, endoplasmic reticulum targeting"/>
    <property type="evidence" value="ECO:0007669"/>
    <property type="project" value="TreeGrafter"/>
</dbReference>
<dbReference type="InterPro" id="IPR039432">
    <property type="entry name" value="SRP9_dom"/>
</dbReference>
<dbReference type="OrthoDB" id="5419752at2759"/>
<feature type="compositionally biased region" description="Basic residues" evidence="1">
    <location>
        <begin position="105"/>
        <end position="118"/>
    </location>
</feature>
<protein>
    <recommendedName>
        <fullName evidence="2">SRP9 domain-containing protein</fullName>
    </recommendedName>
</protein>
<gene>
    <name evidence="3" type="ORF">T552_00880</name>
</gene>
<dbReference type="GeneID" id="28935678"/>